<feature type="domain" description="Peptidase S8/S53" evidence="4">
    <location>
        <begin position="114"/>
        <end position="217"/>
    </location>
</feature>
<evidence type="ECO:0000313" key="7">
    <source>
        <dbReference type="Proteomes" id="UP000636800"/>
    </source>
</evidence>
<evidence type="ECO:0000313" key="8">
    <source>
        <dbReference type="Proteomes" id="UP000639772"/>
    </source>
</evidence>
<dbReference type="Pfam" id="PF00082">
    <property type="entry name" value="Peptidase_S8"/>
    <property type="match status" value="1"/>
</dbReference>
<keyword evidence="2" id="KW-0732">Signal</keyword>
<dbReference type="EMBL" id="JADCNM010000014">
    <property type="protein sequence ID" value="KAG0454429.1"/>
    <property type="molecule type" value="Genomic_DNA"/>
</dbReference>
<comment type="similarity">
    <text evidence="1 3">Belongs to the peptidase S8 family.</text>
</comment>
<evidence type="ECO:0000313" key="6">
    <source>
        <dbReference type="EMBL" id="KAG0454429.1"/>
    </source>
</evidence>
<reference evidence="7 8" key="1">
    <citation type="journal article" date="2020" name="Nat. Food">
        <title>A phased Vanilla planifolia genome enables genetic improvement of flavour and production.</title>
        <authorList>
            <person name="Hasing T."/>
            <person name="Tang H."/>
            <person name="Brym M."/>
            <person name="Khazi F."/>
            <person name="Huang T."/>
            <person name="Chambers A.H."/>
        </authorList>
    </citation>
    <scope>NUCLEOTIDE SEQUENCE [LARGE SCALE GENOMIC DNA]</scope>
    <source>
        <tissue evidence="6">Leaf</tissue>
    </source>
</reference>
<evidence type="ECO:0000256" key="1">
    <source>
        <dbReference type="ARBA" id="ARBA00011073"/>
    </source>
</evidence>
<dbReference type="GO" id="GO:0006508">
    <property type="term" value="P:proteolysis"/>
    <property type="evidence" value="ECO:0007669"/>
    <property type="project" value="InterPro"/>
</dbReference>
<accession>A0A835PJK8</accession>
<dbReference type="Gene3D" id="3.40.50.200">
    <property type="entry name" value="Peptidase S8/S53 domain"/>
    <property type="match status" value="1"/>
</dbReference>
<evidence type="ECO:0000259" key="4">
    <source>
        <dbReference type="Pfam" id="PF00082"/>
    </source>
</evidence>
<dbReference type="PROSITE" id="PS51892">
    <property type="entry name" value="SUBTILASE"/>
    <property type="match status" value="1"/>
</dbReference>
<evidence type="ECO:0000256" key="3">
    <source>
        <dbReference type="PROSITE-ProRule" id="PRU01240"/>
    </source>
</evidence>
<dbReference type="InterPro" id="IPR045051">
    <property type="entry name" value="SBT"/>
</dbReference>
<keyword evidence="7" id="KW-1185">Reference proteome</keyword>
<dbReference type="Proteomes" id="UP000639772">
    <property type="component" value="Unassembled WGS sequence"/>
</dbReference>
<name>A0A835PJK8_VANPL</name>
<organism evidence="6 8">
    <name type="scientific">Vanilla planifolia</name>
    <name type="common">Vanilla</name>
    <dbReference type="NCBI Taxonomy" id="51239"/>
    <lineage>
        <taxon>Eukaryota</taxon>
        <taxon>Viridiplantae</taxon>
        <taxon>Streptophyta</taxon>
        <taxon>Embryophyta</taxon>
        <taxon>Tracheophyta</taxon>
        <taxon>Spermatophyta</taxon>
        <taxon>Magnoliopsida</taxon>
        <taxon>Liliopsida</taxon>
        <taxon>Asparagales</taxon>
        <taxon>Orchidaceae</taxon>
        <taxon>Vanilloideae</taxon>
        <taxon>Vanilleae</taxon>
        <taxon>Vanilla</taxon>
    </lineage>
</organism>
<protein>
    <recommendedName>
        <fullName evidence="4">Peptidase S8/S53 domain-containing protein</fullName>
    </recommendedName>
</protein>
<evidence type="ECO:0000313" key="5">
    <source>
        <dbReference type="EMBL" id="KAG0453349.1"/>
    </source>
</evidence>
<proteinExistence type="inferred from homology"/>
<dbReference type="OrthoDB" id="786461at2759"/>
<comment type="caution">
    <text evidence="6">The sequence shown here is derived from an EMBL/GenBank/DDBJ whole genome shotgun (WGS) entry which is preliminary data.</text>
</comment>
<comment type="caution">
    <text evidence="3">Lacks conserved residue(s) required for the propagation of feature annotation.</text>
</comment>
<dbReference type="PANTHER" id="PTHR10795">
    <property type="entry name" value="PROPROTEIN CONVERTASE SUBTILISIN/KEXIN"/>
    <property type="match status" value="1"/>
</dbReference>
<dbReference type="SUPFAM" id="SSF52743">
    <property type="entry name" value="Subtilisin-like"/>
    <property type="match status" value="1"/>
</dbReference>
<evidence type="ECO:0000256" key="2">
    <source>
        <dbReference type="ARBA" id="ARBA00022729"/>
    </source>
</evidence>
<dbReference type="AlphaFoldDB" id="A0A835PJK8"/>
<dbReference type="GO" id="GO:0004252">
    <property type="term" value="F:serine-type endopeptidase activity"/>
    <property type="evidence" value="ECO:0007669"/>
    <property type="project" value="InterPro"/>
</dbReference>
<dbReference type="InterPro" id="IPR000209">
    <property type="entry name" value="Peptidase_S8/S53_dom"/>
</dbReference>
<dbReference type="EMBL" id="JADCNL010000014">
    <property type="protein sequence ID" value="KAG0453349.1"/>
    <property type="molecule type" value="Genomic_DNA"/>
</dbReference>
<gene>
    <name evidence="6" type="ORF">HPP92_025733</name>
    <name evidence="5" type="ORF">HPP92_026013</name>
</gene>
<dbReference type="InterPro" id="IPR036852">
    <property type="entry name" value="Peptidase_S8/S53_dom_sf"/>
</dbReference>
<dbReference type="Proteomes" id="UP000636800">
    <property type="component" value="Unassembled WGS sequence"/>
</dbReference>
<sequence length="242" mass="25326">MGTGVAPASAEGSSLGFLTPVSGPRVPAFSDRGMPPVPPPLEGRLPGRGELQFVQLQPQTYRSPVLLQGPSRQRYARCSRGQYVSPGTPTATGPTPRRLLRGRGGRRLGLRRRGGCGKGDGPMAHVAVYKVCWFSGCYSSDILAGMDDAVSDGVDVLSLSLGGFPLPLFEDSIAIGGFRAVERGVAVVCAAGNNGPVAGSVANDAPWITTVGAGTMDRRFPAVIRLNDGRLIYGSQSIVFEK</sequence>